<dbReference type="Proteomes" id="UP000253034">
    <property type="component" value="Unassembled WGS sequence"/>
</dbReference>
<dbReference type="EMBL" id="QPJT01000008">
    <property type="protein sequence ID" value="RCX17208.1"/>
    <property type="molecule type" value="Genomic_DNA"/>
</dbReference>
<dbReference type="Pfam" id="PF01551">
    <property type="entry name" value="Peptidase_M23"/>
    <property type="match status" value="1"/>
</dbReference>
<sequence>MKRFIRICGKIKYLGLLGLPGLFLEYRLFDFLWLFWLLGFVEIFYNFPVFLQSLKQLWGMLVVPLRYGSLIPDANNYRCQVKYSLPFKESWAVVNGGVDKKSSHSWDIPTQRYAYDFLMLDESGKSCVSDGNKASDYYCYGKDVLAPADGEVIEAVCGYPDSLILGNGRADCSARDIRGNHILIRHSQREYSLLAHLQPGSIGAKIGDIVKRGQVIARCGNSGNSSEPHLHFQLQDGPSFFSSAGLPIEFENISSAPMSSYSAYDPRALPSATDQQGNYIVRSQSVANM</sequence>
<accession>A0A369B9E4</accession>
<dbReference type="PANTHER" id="PTHR21666">
    <property type="entry name" value="PEPTIDASE-RELATED"/>
    <property type="match status" value="1"/>
</dbReference>
<protein>
    <submittedName>
        <fullName evidence="3">Peptidase M23-like protein</fullName>
    </submittedName>
</protein>
<dbReference type="AlphaFoldDB" id="A0A369B9E4"/>
<evidence type="ECO:0000259" key="2">
    <source>
        <dbReference type="Pfam" id="PF01551"/>
    </source>
</evidence>
<feature type="transmembrane region" description="Helical" evidence="1">
    <location>
        <begin position="31"/>
        <end position="51"/>
    </location>
</feature>
<gene>
    <name evidence="3" type="ORF">DFR58_108102</name>
</gene>
<keyword evidence="4" id="KW-1185">Reference proteome</keyword>
<keyword evidence="1" id="KW-0812">Transmembrane</keyword>
<keyword evidence="1" id="KW-1133">Transmembrane helix</keyword>
<feature type="domain" description="M23ase beta-sheet core" evidence="2">
    <location>
        <begin position="140"/>
        <end position="235"/>
    </location>
</feature>
<comment type="caution">
    <text evidence="3">The sequence shown here is derived from an EMBL/GenBank/DDBJ whole genome shotgun (WGS) entry which is preliminary data.</text>
</comment>
<evidence type="ECO:0000313" key="3">
    <source>
        <dbReference type="EMBL" id="RCX17208.1"/>
    </source>
</evidence>
<dbReference type="CDD" id="cd12797">
    <property type="entry name" value="M23_peptidase"/>
    <property type="match status" value="1"/>
</dbReference>
<dbReference type="PANTHER" id="PTHR21666:SF270">
    <property type="entry name" value="MUREIN HYDROLASE ACTIVATOR ENVC"/>
    <property type="match status" value="1"/>
</dbReference>
<organism evidence="3 4">
    <name type="scientific">Anaerobacterium chartisolvens</name>
    <dbReference type="NCBI Taxonomy" id="1297424"/>
    <lineage>
        <taxon>Bacteria</taxon>
        <taxon>Bacillati</taxon>
        <taxon>Bacillota</taxon>
        <taxon>Clostridia</taxon>
        <taxon>Eubacteriales</taxon>
        <taxon>Oscillospiraceae</taxon>
        <taxon>Anaerobacterium</taxon>
    </lineage>
</organism>
<dbReference type="Gene3D" id="2.70.70.10">
    <property type="entry name" value="Glucose Permease (Domain IIA)"/>
    <property type="match status" value="1"/>
</dbReference>
<evidence type="ECO:0000313" key="4">
    <source>
        <dbReference type="Proteomes" id="UP000253034"/>
    </source>
</evidence>
<dbReference type="InterPro" id="IPR016047">
    <property type="entry name" value="M23ase_b-sheet_dom"/>
</dbReference>
<dbReference type="OrthoDB" id="9809488at2"/>
<reference evidence="3 4" key="1">
    <citation type="submission" date="2018-07" db="EMBL/GenBank/DDBJ databases">
        <title>Genomic Encyclopedia of Type Strains, Phase IV (KMG-IV): sequencing the most valuable type-strain genomes for metagenomic binning, comparative biology and taxonomic classification.</title>
        <authorList>
            <person name="Goeker M."/>
        </authorList>
    </citation>
    <scope>NUCLEOTIDE SEQUENCE [LARGE SCALE GENOMIC DNA]</scope>
    <source>
        <strain evidence="3 4">DSM 27016</strain>
    </source>
</reference>
<proteinExistence type="predicted"/>
<name>A0A369B9E4_9FIRM</name>
<dbReference type="GO" id="GO:0004222">
    <property type="term" value="F:metalloendopeptidase activity"/>
    <property type="evidence" value="ECO:0007669"/>
    <property type="project" value="TreeGrafter"/>
</dbReference>
<keyword evidence="1" id="KW-0472">Membrane</keyword>
<dbReference type="InterPro" id="IPR011055">
    <property type="entry name" value="Dup_hybrid_motif"/>
</dbReference>
<dbReference type="InterPro" id="IPR050570">
    <property type="entry name" value="Cell_wall_metabolism_enzyme"/>
</dbReference>
<dbReference type="SUPFAM" id="SSF51261">
    <property type="entry name" value="Duplicated hybrid motif"/>
    <property type="match status" value="1"/>
</dbReference>
<evidence type="ECO:0000256" key="1">
    <source>
        <dbReference type="SAM" id="Phobius"/>
    </source>
</evidence>